<proteinExistence type="predicted"/>
<protein>
    <submittedName>
        <fullName evidence="1">Secreted protein</fullName>
    </submittedName>
</protein>
<evidence type="ECO:0000313" key="1">
    <source>
        <dbReference type="WBParaSite" id="MCU_014031-RA"/>
    </source>
</evidence>
<dbReference type="InterPro" id="IPR035940">
    <property type="entry name" value="CAP_sf"/>
</dbReference>
<organism evidence="1">
    <name type="scientific">Mesocestoides corti</name>
    <name type="common">Flatworm</name>
    <dbReference type="NCBI Taxonomy" id="53468"/>
    <lineage>
        <taxon>Eukaryota</taxon>
        <taxon>Metazoa</taxon>
        <taxon>Spiralia</taxon>
        <taxon>Lophotrochozoa</taxon>
        <taxon>Platyhelminthes</taxon>
        <taxon>Cestoda</taxon>
        <taxon>Eucestoda</taxon>
        <taxon>Cyclophyllidea</taxon>
        <taxon>Mesocestoididae</taxon>
        <taxon>Mesocestoides</taxon>
    </lineage>
</organism>
<dbReference type="Gene3D" id="3.40.33.10">
    <property type="entry name" value="CAP"/>
    <property type="match status" value="1"/>
</dbReference>
<dbReference type="WBParaSite" id="MCU_014031-RA">
    <property type="protein sequence ID" value="MCU_014031-RA"/>
    <property type="gene ID" value="MCU_014031"/>
</dbReference>
<dbReference type="SUPFAM" id="SSF55797">
    <property type="entry name" value="PR-1-like"/>
    <property type="match status" value="1"/>
</dbReference>
<reference evidence="1" key="1">
    <citation type="submission" date="2019-11" db="UniProtKB">
        <authorList>
            <consortium name="WormBaseParasite"/>
        </authorList>
    </citation>
    <scope>IDENTIFICATION</scope>
</reference>
<sequence>MVCLNANNNNTLKILLSICASSVPQRVWATTNQFGCAKKICTEESDPLKQHTMFACLYKPSSPALVGQPYEKGS</sequence>
<name>A0A5K3G0A7_MESCO</name>
<accession>A0A5K3G0A7</accession>
<dbReference type="AlphaFoldDB" id="A0A5K3G0A7"/>